<dbReference type="GO" id="GO:0004018">
    <property type="term" value="F:N6-(1,2-dicarboxyethyl)AMP AMP-lyase (fumarate-forming) activity"/>
    <property type="evidence" value="ECO:0007669"/>
    <property type="project" value="UniProtKB-UniRule"/>
</dbReference>
<dbReference type="OrthoDB" id="9768878at2"/>
<evidence type="ECO:0000313" key="7">
    <source>
        <dbReference type="Proteomes" id="UP000317835"/>
    </source>
</evidence>
<dbReference type="GO" id="GO:0070626">
    <property type="term" value="F:(S)-2-(5-amino-1-(5-phospho-D-ribosyl)imidazole-4-carboxamido) succinate lyase (fumarate-forming) activity"/>
    <property type="evidence" value="ECO:0007669"/>
    <property type="project" value="TreeGrafter"/>
</dbReference>
<dbReference type="InterPro" id="IPR019468">
    <property type="entry name" value="AdenyloSucc_lyase_C"/>
</dbReference>
<dbReference type="Proteomes" id="UP000317835">
    <property type="component" value="Chromosome"/>
</dbReference>
<evidence type="ECO:0000313" key="6">
    <source>
        <dbReference type="EMBL" id="QDV38622.1"/>
    </source>
</evidence>
<evidence type="ECO:0000256" key="3">
    <source>
        <dbReference type="NCBIfam" id="TIGR00928"/>
    </source>
</evidence>
<dbReference type="UniPathway" id="UPA00074">
    <property type="reaction ID" value="UER00132"/>
</dbReference>
<comment type="catalytic activity">
    <reaction evidence="4">
        <text>(2S)-2-[5-amino-1-(5-phospho-beta-D-ribosyl)imidazole-4-carboxamido]succinate = 5-amino-1-(5-phospho-beta-D-ribosyl)imidazole-4-carboxamide + fumarate</text>
        <dbReference type="Rhea" id="RHEA:23920"/>
        <dbReference type="ChEBI" id="CHEBI:29806"/>
        <dbReference type="ChEBI" id="CHEBI:58443"/>
        <dbReference type="ChEBI" id="CHEBI:58475"/>
        <dbReference type="EC" id="4.3.2.2"/>
    </reaction>
</comment>
<dbReference type="AlphaFoldDB" id="A0A518HCM9"/>
<dbReference type="RefSeq" id="WP_145277262.1">
    <property type="nucleotide sequence ID" value="NZ_CP036426.1"/>
</dbReference>
<dbReference type="GO" id="GO:0005829">
    <property type="term" value="C:cytosol"/>
    <property type="evidence" value="ECO:0007669"/>
    <property type="project" value="TreeGrafter"/>
</dbReference>
<dbReference type="Gene3D" id="1.20.200.10">
    <property type="entry name" value="Fumarase/aspartase (Central domain)"/>
    <property type="match status" value="1"/>
</dbReference>
<dbReference type="PRINTS" id="PR00149">
    <property type="entry name" value="FUMRATELYASE"/>
</dbReference>
<evidence type="ECO:0000256" key="4">
    <source>
        <dbReference type="RuleBase" id="RU361172"/>
    </source>
</evidence>
<dbReference type="EMBL" id="CP036426">
    <property type="protein sequence ID" value="QDV38622.1"/>
    <property type="molecule type" value="Genomic_DNA"/>
</dbReference>
<dbReference type="Gene3D" id="1.10.40.30">
    <property type="entry name" value="Fumarase/aspartase (C-terminal domain)"/>
    <property type="match status" value="1"/>
</dbReference>
<dbReference type="NCBIfam" id="TIGR00928">
    <property type="entry name" value="purB"/>
    <property type="match status" value="1"/>
</dbReference>
<dbReference type="SMART" id="SM00998">
    <property type="entry name" value="ADSL_C"/>
    <property type="match status" value="1"/>
</dbReference>
<dbReference type="GO" id="GO:0044208">
    <property type="term" value="P:'de novo' AMP biosynthetic process"/>
    <property type="evidence" value="ECO:0007669"/>
    <property type="project" value="UniProtKB-UniPathway"/>
</dbReference>
<comment type="pathway">
    <text evidence="4">Purine metabolism; IMP biosynthesis via de novo pathway; 5-amino-1-(5-phospho-D-ribosyl)imidazole-4-carboxamide from 5-amino-1-(5-phospho-D-ribosyl)imidazole-4-carboxylate: step 2/2.</text>
</comment>
<dbReference type="EC" id="4.3.2.2" evidence="3 4"/>
<dbReference type="Pfam" id="PF00206">
    <property type="entry name" value="Lyase_1"/>
    <property type="match status" value="1"/>
</dbReference>
<name>A0A518HCM9_9BACT</name>
<feature type="domain" description="Adenylosuccinate lyase C-terminal" evidence="5">
    <location>
        <begin position="371"/>
        <end position="453"/>
    </location>
</feature>
<dbReference type="PROSITE" id="PS00163">
    <property type="entry name" value="FUMARATE_LYASES"/>
    <property type="match status" value="1"/>
</dbReference>
<dbReference type="InterPro" id="IPR020557">
    <property type="entry name" value="Fumarate_lyase_CS"/>
</dbReference>
<dbReference type="UniPathway" id="UPA00075">
    <property type="reaction ID" value="UER00336"/>
</dbReference>
<dbReference type="PANTHER" id="PTHR43172:SF1">
    <property type="entry name" value="ADENYLOSUCCINATE LYASE"/>
    <property type="match status" value="1"/>
</dbReference>
<keyword evidence="1 4" id="KW-0658">Purine biosynthesis</keyword>
<dbReference type="FunFam" id="1.10.275.60:FF:000001">
    <property type="entry name" value="Adenylosuccinate lyase"/>
    <property type="match status" value="1"/>
</dbReference>
<dbReference type="InterPro" id="IPR004769">
    <property type="entry name" value="Pur_lyase"/>
</dbReference>
<keyword evidence="2 4" id="KW-0456">Lyase</keyword>
<evidence type="ECO:0000256" key="1">
    <source>
        <dbReference type="ARBA" id="ARBA00022755"/>
    </source>
</evidence>
<sequence>MDPHQTYENPLITRYASAEMAGLWSSQRKFSTWRRLWVALARAERELGLDISEGQIEAMEARVEDIDFEAARRYEKKLRHDVMAHVHAFGDAAPEAKGIIHLGATSCYVTDNTDLILLRDALGKVRDLLVGSIDALAVFAERWKKEPCLGYTHFQPAQLVTIGKRATLWCQDLILDLTEVERRVADLRFLGVKGTTGTQASFLDLFDGDHARVEELDRRVAAEFAFDRVFPVTGQTYPRKLDSLVLSALTALGESAHRFGSDLRLLAHERELEEPFEADQVGSSAMAYKRNPMRAERMCSIARFLMAQQAAAGQTAATQWLERTLDDSAVRRMVLPQSFLAADALLTLYLNVVPGLVVRPSVVARHVARELPFMATEAILMAGVRAGGDRQDLHERIRIHSIAAADALKQGADQNDLLSRLQGDPAFSAVDLHATLAPRRFIGRCPKQVDAFLADEVEPIRRRYPGLMGQHQEVHV</sequence>
<comment type="similarity">
    <text evidence="4">Belongs to the lyase 1 family. Adenylosuccinate lyase subfamily.</text>
</comment>
<accession>A0A518HCM9</accession>
<evidence type="ECO:0000259" key="5">
    <source>
        <dbReference type="SMART" id="SM00998"/>
    </source>
</evidence>
<proteinExistence type="inferred from homology"/>
<dbReference type="Gene3D" id="1.10.275.60">
    <property type="match status" value="1"/>
</dbReference>
<evidence type="ECO:0000256" key="2">
    <source>
        <dbReference type="ARBA" id="ARBA00023239"/>
    </source>
</evidence>
<gene>
    <name evidence="6" type="primary">purB</name>
    <name evidence="6" type="ORF">ElP_65770</name>
</gene>
<dbReference type="SUPFAM" id="SSF48557">
    <property type="entry name" value="L-aspartase-like"/>
    <property type="match status" value="1"/>
</dbReference>
<organism evidence="6 7">
    <name type="scientific">Tautonia plasticadhaerens</name>
    <dbReference type="NCBI Taxonomy" id="2527974"/>
    <lineage>
        <taxon>Bacteria</taxon>
        <taxon>Pseudomonadati</taxon>
        <taxon>Planctomycetota</taxon>
        <taxon>Planctomycetia</taxon>
        <taxon>Isosphaerales</taxon>
        <taxon>Isosphaeraceae</taxon>
        <taxon>Tautonia</taxon>
    </lineage>
</organism>
<comment type="catalytic activity">
    <reaction evidence="4">
        <text>N(6)-(1,2-dicarboxyethyl)-AMP = fumarate + AMP</text>
        <dbReference type="Rhea" id="RHEA:16853"/>
        <dbReference type="ChEBI" id="CHEBI:29806"/>
        <dbReference type="ChEBI" id="CHEBI:57567"/>
        <dbReference type="ChEBI" id="CHEBI:456215"/>
        <dbReference type="EC" id="4.3.2.2"/>
    </reaction>
</comment>
<reference evidence="6 7" key="1">
    <citation type="submission" date="2019-02" db="EMBL/GenBank/DDBJ databases">
        <title>Deep-cultivation of Planctomycetes and their phenomic and genomic characterization uncovers novel biology.</title>
        <authorList>
            <person name="Wiegand S."/>
            <person name="Jogler M."/>
            <person name="Boedeker C."/>
            <person name="Pinto D."/>
            <person name="Vollmers J."/>
            <person name="Rivas-Marin E."/>
            <person name="Kohn T."/>
            <person name="Peeters S.H."/>
            <person name="Heuer A."/>
            <person name="Rast P."/>
            <person name="Oberbeckmann S."/>
            <person name="Bunk B."/>
            <person name="Jeske O."/>
            <person name="Meyerdierks A."/>
            <person name="Storesund J.E."/>
            <person name="Kallscheuer N."/>
            <person name="Luecker S."/>
            <person name="Lage O.M."/>
            <person name="Pohl T."/>
            <person name="Merkel B.J."/>
            <person name="Hornburger P."/>
            <person name="Mueller R.-W."/>
            <person name="Bruemmer F."/>
            <person name="Labrenz M."/>
            <person name="Spormann A.M."/>
            <person name="Op den Camp H."/>
            <person name="Overmann J."/>
            <person name="Amann R."/>
            <person name="Jetten M.S.M."/>
            <person name="Mascher T."/>
            <person name="Medema M.H."/>
            <person name="Devos D.P."/>
            <person name="Kaster A.-K."/>
            <person name="Ovreas L."/>
            <person name="Rohde M."/>
            <person name="Galperin M.Y."/>
            <person name="Jogler C."/>
        </authorList>
    </citation>
    <scope>NUCLEOTIDE SEQUENCE [LARGE SCALE GENOMIC DNA]</scope>
    <source>
        <strain evidence="6 7">ElP</strain>
    </source>
</reference>
<dbReference type="InterPro" id="IPR022761">
    <property type="entry name" value="Fumarate_lyase_N"/>
</dbReference>
<dbReference type="KEGG" id="tpla:ElP_65770"/>
<dbReference type="GO" id="GO:0006189">
    <property type="term" value="P:'de novo' IMP biosynthetic process"/>
    <property type="evidence" value="ECO:0007669"/>
    <property type="project" value="UniProtKB-UniPathway"/>
</dbReference>
<dbReference type="Pfam" id="PF10397">
    <property type="entry name" value="ADSL_C"/>
    <property type="match status" value="1"/>
</dbReference>
<dbReference type="InterPro" id="IPR008948">
    <property type="entry name" value="L-Aspartase-like"/>
</dbReference>
<protein>
    <recommendedName>
        <fullName evidence="3 4">Adenylosuccinate lyase</fullName>
        <shortName evidence="4">ASL</shortName>
        <ecNumber evidence="3 4">4.3.2.2</ecNumber>
    </recommendedName>
    <alternativeName>
        <fullName evidence="4">Adenylosuccinase</fullName>
    </alternativeName>
</protein>
<keyword evidence="7" id="KW-1185">Reference proteome</keyword>
<dbReference type="InterPro" id="IPR000362">
    <property type="entry name" value="Fumarate_lyase_fam"/>
</dbReference>
<comment type="pathway">
    <text evidence="4">Purine metabolism; AMP biosynthesis via de novo pathway; AMP from IMP: step 2/2.</text>
</comment>
<dbReference type="CDD" id="cd03302">
    <property type="entry name" value="Adenylsuccinate_lyase_2"/>
    <property type="match status" value="1"/>
</dbReference>
<dbReference type="PANTHER" id="PTHR43172">
    <property type="entry name" value="ADENYLOSUCCINATE LYASE"/>
    <property type="match status" value="1"/>
</dbReference>